<gene>
    <name evidence="1" type="ORF">A3K92_03125</name>
</gene>
<dbReference type="AlphaFoldDB" id="A0A2Z2MEV8"/>
<dbReference type="Proteomes" id="UP000250134">
    <property type="component" value="Chromosome"/>
</dbReference>
<evidence type="ECO:0000313" key="1">
    <source>
        <dbReference type="EMBL" id="ASJ00538.1"/>
    </source>
</evidence>
<dbReference type="OrthoDB" id="103563at2157"/>
<dbReference type="GeneID" id="33331508"/>
<keyword evidence="2" id="KW-1185">Reference proteome</keyword>
<dbReference type="RefSeq" id="WP_088884877.1">
    <property type="nucleotide sequence ID" value="NZ_CP014855.1"/>
</dbReference>
<dbReference type="EMBL" id="CP014855">
    <property type="protein sequence ID" value="ASJ00538.1"/>
    <property type="molecule type" value="Genomic_DNA"/>
</dbReference>
<name>A0A2Z2MEV8_THEGO</name>
<organism evidence="1 2">
    <name type="scientific">Thermococcus gorgonarius</name>
    <dbReference type="NCBI Taxonomy" id="71997"/>
    <lineage>
        <taxon>Archaea</taxon>
        <taxon>Methanobacteriati</taxon>
        <taxon>Methanobacteriota</taxon>
        <taxon>Thermococci</taxon>
        <taxon>Thermococcales</taxon>
        <taxon>Thermococcaceae</taxon>
        <taxon>Thermococcus</taxon>
    </lineage>
</organism>
<evidence type="ECO:0000313" key="2">
    <source>
        <dbReference type="Proteomes" id="UP000250134"/>
    </source>
</evidence>
<reference evidence="1 2" key="1">
    <citation type="submission" date="2016-03" db="EMBL/GenBank/DDBJ databases">
        <title>Complete genome sequence of Thermococcus gorgonarius.</title>
        <authorList>
            <person name="Oger P.M."/>
        </authorList>
    </citation>
    <scope>NUCLEOTIDE SEQUENCE [LARGE SCALE GENOMIC DNA]</scope>
    <source>
        <strain evidence="1 2">W-12</strain>
    </source>
</reference>
<protein>
    <submittedName>
        <fullName evidence="1">Uncharacterized protein</fullName>
    </submittedName>
</protein>
<accession>A0A2Z2MEV8</accession>
<proteinExistence type="predicted"/>
<sequence length="152" mass="17554">MKLSDLINVKSGRILMSGGPKRIARIFINEWVRMGFKVLAEGLPFVVDGEVFIGNPLENPGFDAYLILNPLSKSKSEREVLYGWLAENRDKLVLLYETKYVGDSIVRYGIRNFIDYLLAYRRETVDTEVIKLYCLKNGRIVESKEFIRRGSR</sequence>
<dbReference type="KEGG" id="tgg:A3K92_03125"/>